<proteinExistence type="predicted"/>
<organism evidence="1">
    <name type="scientific">Arundo donax</name>
    <name type="common">Giant reed</name>
    <name type="synonym">Donax arundinaceus</name>
    <dbReference type="NCBI Taxonomy" id="35708"/>
    <lineage>
        <taxon>Eukaryota</taxon>
        <taxon>Viridiplantae</taxon>
        <taxon>Streptophyta</taxon>
        <taxon>Embryophyta</taxon>
        <taxon>Tracheophyta</taxon>
        <taxon>Spermatophyta</taxon>
        <taxon>Magnoliopsida</taxon>
        <taxon>Liliopsida</taxon>
        <taxon>Poales</taxon>
        <taxon>Poaceae</taxon>
        <taxon>PACMAD clade</taxon>
        <taxon>Arundinoideae</taxon>
        <taxon>Arundineae</taxon>
        <taxon>Arundo</taxon>
    </lineage>
</organism>
<accession>A0A0A9GUV6</accession>
<evidence type="ECO:0000313" key="1">
    <source>
        <dbReference type="EMBL" id="JAE24358.1"/>
    </source>
</evidence>
<protein>
    <submittedName>
        <fullName evidence="1">Uncharacterized protein</fullName>
    </submittedName>
</protein>
<reference evidence="1" key="1">
    <citation type="submission" date="2014-09" db="EMBL/GenBank/DDBJ databases">
        <authorList>
            <person name="Magalhaes I.L.F."/>
            <person name="Oliveira U."/>
            <person name="Santos F.R."/>
            <person name="Vidigal T.H.D.A."/>
            <person name="Brescovit A.D."/>
            <person name="Santos A.J."/>
        </authorList>
    </citation>
    <scope>NUCLEOTIDE SEQUENCE</scope>
    <source>
        <tissue evidence="1">Shoot tissue taken approximately 20 cm above the soil surface</tissue>
    </source>
</reference>
<reference evidence="1" key="2">
    <citation type="journal article" date="2015" name="Data Brief">
        <title>Shoot transcriptome of the giant reed, Arundo donax.</title>
        <authorList>
            <person name="Barrero R.A."/>
            <person name="Guerrero F.D."/>
            <person name="Moolhuijzen P."/>
            <person name="Goolsby J.A."/>
            <person name="Tidwell J."/>
            <person name="Bellgard S.E."/>
            <person name="Bellgard M.I."/>
        </authorList>
    </citation>
    <scope>NUCLEOTIDE SEQUENCE</scope>
    <source>
        <tissue evidence="1">Shoot tissue taken approximately 20 cm above the soil surface</tissue>
    </source>
</reference>
<dbReference type="EMBL" id="GBRH01173538">
    <property type="protein sequence ID" value="JAE24358.1"/>
    <property type="molecule type" value="Transcribed_RNA"/>
</dbReference>
<name>A0A0A9GUV6_ARUDO</name>
<dbReference type="AlphaFoldDB" id="A0A0A9GUV6"/>
<sequence>MRRRWLGNSREILLLRLPFCTYSKTR</sequence>